<evidence type="ECO:0000313" key="4">
    <source>
        <dbReference type="EMBL" id="GAA2901452.1"/>
    </source>
</evidence>
<evidence type="ECO:0000256" key="1">
    <source>
        <dbReference type="ARBA" id="ARBA00023125"/>
    </source>
</evidence>
<dbReference type="Proteomes" id="UP001500831">
    <property type="component" value="Unassembled WGS sequence"/>
</dbReference>
<comment type="caution">
    <text evidence="4">The sequence shown here is derived from an EMBL/GenBank/DDBJ whole genome shotgun (WGS) entry which is preliminary data.</text>
</comment>
<name>A0ABN3W7X7_9ACTN</name>
<dbReference type="SMART" id="SM00422">
    <property type="entry name" value="HTH_MERR"/>
    <property type="match status" value="1"/>
</dbReference>
<reference evidence="4 5" key="1">
    <citation type="journal article" date="2019" name="Int. J. Syst. Evol. Microbiol.">
        <title>The Global Catalogue of Microorganisms (GCM) 10K type strain sequencing project: providing services to taxonomists for standard genome sequencing and annotation.</title>
        <authorList>
            <consortium name="The Broad Institute Genomics Platform"/>
            <consortium name="The Broad Institute Genome Sequencing Center for Infectious Disease"/>
            <person name="Wu L."/>
            <person name="Ma J."/>
        </authorList>
    </citation>
    <scope>NUCLEOTIDE SEQUENCE [LARGE SCALE GENOMIC DNA]</scope>
    <source>
        <strain evidence="4 5">JCM 6242</strain>
    </source>
</reference>
<dbReference type="InterPro" id="IPR009061">
    <property type="entry name" value="DNA-bd_dom_put_sf"/>
</dbReference>
<dbReference type="PANTHER" id="PTHR30204">
    <property type="entry name" value="REDOX-CYCLING DRUG-SENSING TRANSCRIPTIONAL ACTIVATOR SOXR"/>
    <property type="match status" value="1"/>
</dbReference>
<accession>A0ABN3W7X7</accession>
<organism evidence="4 5">
    <name type="scientific">Streptosporangium fragile</name>
    <dbReference type="NCBI Taxonomy" id="46186"/>
    <lineage>
        <taxon>Bacteria</taxon>
        <taxon>Bacillati</taxon>
        <taxon>Actinomycetota</taxon>
        <taxon>Actinomycetes</taxon>
        <taxon>Streptosporangiales</taxon>
        <taxon>Streptosporangiaceae</taxon>
        <taxon>Streptosporangium</taxon>
    </lineage>
</organism>
<feature type="compositionally biased region" description="Basic and acidic residues" evidence="2">
    <location>
        <begin position="216"/>
        <end position="261"/>
    </location>
</feature>
<protein>
    <submittedName>
        <fullName evidence="4">MerR family transcriptional regulator</fullName>
    </submittedName>
</protein>
<dbReference type="SUPFAM" id="SSF46955">
    <property type="entry name" value="Putative DNA-binding domain"/>
    <property type="match status" value="1"/>
</dbReference>
<keyword evidence="1" id="KW-0238">DNA-binding</keyword>
<feature type="region of interest" description="Disordered" evidence="2">
    <location>
        <begin position="210"/>
        <end position="261"/>
    </location>
</feature>
<dbReference type="PANTHER" id="PTHR30204:SF98">
    <property type="entry name" value="HTH-TYPE TRANSCRIPTIONAL REGULATOR ADHR"/>
    <property type="match status" value="1"/>
</dbReference>
<dbReference type="PROSITE" id="PS50937">
    <property type="entry name" value="HTH_MERR_2"/>
    <property type="match status" value="1"/>
</dbReference>
<evidence type="ECO:0000259" key="3">
    <source>
        <dbReference type="PROSITE" id="PS50937"/>
    </source>
</evidence>
<sequence>MRISELSATSGVPIPTIKYYLREGLLPTGAQTSATRAEYGESHLRRLRLIRALLEVGRLPIASIRKVLTAVDDESLSMHHVLGTAHYAIAPPVEPPAAGEEWRRARAGADALIDDLGWRIDPEAPTRDELAHAILALDRLGMPATGEALRPYAETAARLVAEHEIGTIPVGGPREAAVEALVLGTVLHGRVLDVMRRLAQESASAHIFGISYGADGPRDGDGPRRLPGGDDSRDENGPRGEGGPRARNGPHGEDGPRTRNG</sequence>
<evidence type="ECO:0000256" key="2">
    <source>
        <dbReference type="SAM" id="MobiDB-lite"/>
    </source>
</evidence>
<dbReference type="InterPro" id="IPR000551">
    <property type="entry name" value="MerR-type_HTH_dom"/>
</dbReference>
<dbReference type="Pfam" id="PF13411">
    <property type="entry name" value="MerR_1"/>
    <property type="match status" value="1"/>
</dbReference>
<evidence type="ECO:0000313" key="5">
    <source>
        <dbReference type="Proteomes" id="UP001500831"/>
    </source>
</evidence>
<gene>
    <name evidence="4" type="ORF">GCM10010517_67250</name>
</gene>
<keyword evidence="5" id="KW-1185">Reference proteome</keyword>
<dbReference type="PRINTS" id="PR00040">
    <property type="entry name" value="HTHMERR"/>
</dbReference>
<dbReference type="EMBL" id="BAAAVI010000071">
    <property type="protein sequence ID" value="GAA2901452.1"/>
    <property type="molecule type" value="Genomic_DNA"/>
</dbReference>
<dbReference type="Gene3D" id="1.10.1660.10">
    <property type="match status" value="1"/>
</dbReference>
<dbReference type="InterPro" id="IPR047057">
    <property type="entry name" value="MerR_fam"/>
</dbReference>
<feature type="domain" description="HTH merR-type" evidence="3">
    <location>
        <begin position="1"/>
        <end position="70"/>
    </location>
</feature>
<proteinExistence type="predicted"/>